<dbReference type="AlphaFoldDB" id="A0A081PFM6"/>
<organism evidence="2 3">
    <name type="scientific">Pedobacter antarcticus 4BY</name>
    <dbReference type="NCBI Taxonomy" id="1358423"/>
    <lineage>
        <taxon>Bacteria</taxon>
        <taxon>Pseudomonadati</taxon>
        <taxon>Bacteroidota</taxon>
        <taxon>Sphingobacteriia</taxon>
        <taxon>Sphingobacteriales</taxon>
        <taxon>Sphingobacteriaceae</taxon>
        <taxon>Pedobacter</taxon>
    </lineage>
</organism>
<evidence type="ECO:0000259" key="1">
    <source>
        <dbReference type="Pfam" id="PF13302"/>
    </source>
</evidence>
<dbReference type="EMBL" id="JNFF01000072">
    <property type="protein sequence ID" value="KEQ29499.1"/>
    <property type="molecule type" value="Genomic_DNA"/>
</dbReference>
<reference evidence="2 3" key="1">
    <citation type="journal article" date="1992" name="Int. J. Syst. Bacteriol.">
        <title>Sphingobacterium antarcticus sp. nov. a Psychrotrophic Bacterium from the Soils of Schirmacher Oasis, Antarctica.</title>
        <authorList>
            <person name="Shivaji S."/>
            <person name="Ray M.K."/>
            <person name="Rao N.S."/>
            <person name="Saiserr L."/>
            <person name="Jagannadham M.V."/>
            <person name="Kumar G.S."/>
            <person name="Reddy G."/>
            <person name="Bhargava P.M."/>
        </authorList>
    </citation>
    <scope>NUCLEOTIDE SEQUENCE [LARGE SCALE GENOMIC DNA]</scope>
    <source>
        <strain evidence="2 3">4BY</strain>
    </source>
</reference>
<feature type="domain" description="N-acetyltransferase" evidence="1">
    <location>
        <begin position="9"/>
        <end position="67"/>
    </location>
</feature>
<dbReference type="RefSeq" id="WP_051759981.1">
    <property type="nucleotide sequence ID" value="NZ_JNFF01000072.1"/>
</dbReference>
<evidence type="ECO:0000313" key="2">
    <source>
        <dbReference type="EMBL" id="KEQ29499.1"/>
    </source>
</evidence>
<protein>
    <recommendedName>
        <fullName evidence="1">N-acetyltransferase domain-containing protein</fullName>
    </recommendedName>
</protein>
<accession>A0A081PFM6</accession>
<gene>
    <name evidence="2" type="ORF">N180_03830</name>
</gene>
<evidence type="ECO:0000313" key="3">
    <source>
        <dbReference type="Proteomes" id="UP000028007"/>
    </source>
</evidence>
<dbReference type="eggNOG" id="COG1670">
    <property type="taxonomic scope" value="Bacteria"/>
</dbReference>
<dbReference type="GO" id="GO:0016747">
    <property type="term" value="F:acyltransferase activity, transferring groups other than amino-acyl groups"/>
    <property type="evidence" value="ECO:0007669"/>
    <property type="project" value="InterPro"/>
</dbReference>
<proteinExistence type="predicted"/>
<dbReference type="SUPFAM" id="SSF55729">
    <property type="entry name" value="Acyl-CoA N-acyltransferases (Nat)"/>
    <property type="match status" value="1"/>
</dbReference>
<dbReference type="Pfam" id="PF13302">
    <property type="entry name" value="Acetyltransf_3"/>
    <property type="match status" value="1"/>
</dbReference>
<dbReference type="InterPro" id="IPR000182">
    <property type="entry name" value="GNAT_dom"/>
</dbReference>
<dbReference type="InterPro" id="IPR016181">
    <property type="entry name" value="Acyl_CoA_acyltransferase"/>
</dbReference>
<dbReference type="Gene3D" id="3.40.630.30">
    <property type="match status" value="1"/>
</dbReference>
<dbReference type="Proteomes" id="UP000028007">
    <property type="component" value="Unassembled WGS sequence"/>
</dbReference>
<keyword evidence="3" id="KW-1185">Reference proteome</keyword>
<sequence>MKIFIETSRLLIRELTHTDYPGIFELDSDPEVHQFLGGNPISSIEDAKKSIELIRTQYIQNGIGRWASPIETFTYEGIPHIWYEKKQ</sequence>
<name>A0A081PFM6_9SPHI</name>
<dbReference type="OrthoDB" id="9788916at2"/>
<comment type="caution">
    <text evidence="2">The sequence shown here is derived from an EMBL/GenBank/DDBJ whole genome shotgun (WGS) entry which is preliminary data.</text>
</comment>